<feature type="compositionally biased region" description="Basic and acidic residues" evidence="1">
    <location>
        <begin position="144"/>
        <end position="160"/>
    </location>
</feature>
<gene>
    <name evidence="2" type="ORF">CCMP2556_LOCUS24943</name>
</gene>
<feature type="compositionally biased region" description="Polar residues" evidence="1">
    <location>
        <begin position="161"/>
        <end position="175"/>
    </location>
</feature>
<evidence type="ECO:0000313" key="2">
    <source>
        <dbReference type="EMBL" id="CAK9048442.1"/>
    </source>
</evidence>
<keyword evidence="3" id="KW-1185">Reference proteome</keyword>
<evidence type="ECO:0000256" key="1">
    <source>
        <dbReference type="SAM" id="MobiDB-lite"/>
    </source>
</evidence>
<protein>
    <submittedName>
        <fullName evidence="2">Uncharacterized protein</fullName>
    </submittedName>
</protein>
<organism evidence="2 3">
    <name type="scientific">Durusdinium trenchii</name>
    <dbReference type="NCBI Taxonomy" id="1381693"/>
    <lineage>
        <taxon>Eukaryota</taxon>
        <taxon>Sar</taxon>
        <taxon>Alveolata</taxon>
        <taxon>Dinophyceae</taxon>
        <taxon>Suessiales</taxon>
        <taxon>Symbiodiniaceae</taxon>
        <taxon>Durusdinium</taxon>
    </lineage>
</organism>
<comment type="caution">
    <text evidence="2">The sequence shown here is derived from an EMBL/GenBank/DDBJ whole genome shotgun (WGS) entry which is preliminary data.</text>
</comment>
<feature type="region of interest" description="Disordered" evidence="1">
    <location>
        <begin position="138"/>
        <end position="181"/>
    </location>
</feature>
<feature type="region of interest" description="Disordered" evidence="1">
    <location>
        <begin position="1"/>
        <end position="73"/>
    </location>
</feature>
<accession>A0ABP0MCD7</accession>
<name>A0ABP0MCD7_9DINO</name>
<evidence type="ECO:0000313" key="3">
    <source>
        <dbReference type="Proteomes" id="UP001642484"/>
    </source>
</evidence>
<feature type="region of interest" description="Disordered" evidence="1">
    <location>
        <begin position="227"/>
        <end position="265"/>
    </location>
</feature>
<sequence length="320" mass="35312">MDAAIEAARRASAHAMLAPTRPHGQRGGRAGRSVPAAGARRVAGTAPVQRARGGDRRWSPEDEGSLSSVKGREHEESIFLDTVSTEHCSRREPPVRAAHPSEWAPPFPIDAALPPLPPLPPLSFELRNWLLALERAKAPPPAPHAHEPAQRLAHAREHAQRSPSAYPSCQSTASLKDSEARAEQDAAIAQLREEVRALAQERDATTQQLQDLRDQLHLLQRRSAATEEALHAERQARAELEEELRAARAATPGPRSDQLQTSPEGGIAEEVPDMLEEAEPKVKVDLRPARGKMKTLLRANTFIRRVQNLVEHLDERDQER</sequence>
<dbReference type="Proteomes" id="UP001642484">
    <property type="component" value="Unassembled WGS sequence"/>
</dbReference>
<reference evidence="2 3" key="1">
    <citation type="submission" date="2024-02" db="EMBL/GenBank/DDBJ databases">
        <authorList>
            <person name="Chen Y."/>
            <person name="Shah S."/>
            <person name="Dougan E. K."/>
            <person name="Thang M."/>
            <person name="Chan C."/>
        </authorList>
    </citation>
    <scope>NUCLEOTIDE SEQUENCE [LARGE SCALE GENOMIC DNA]</scope>
</reference>
<proteinExistence type="predicted"/>
<dbReference type="EMBL" id="CAXAMN010016557">
    <property type="protein sequence ID" value="CAK9048442.1"/>
    <property type="molecule type" value="Genomic_DNA"/>
</dbReference>
<feature type="compositionally biased region" description="Basic and acidic residues" evidence="1">
    <location>
        <begin position="227"/>
        <end position="246"/>
    </location>
</feature>